<evidence type="ECO:0000313" key="3">
    <source>
        <dbReference type="Proteomes" id="UP001227192"/>
    </source>
</evidence>
<feature type="region of interest" description="Disordered" evidence="1">
    <location>
        <begin position="401"/>
        <end position="444"/>
    </location>
</feature>
<comment type="caution">
    <text evidence="2">The sequence shown here is derived from an EMBL/GenBank/DDBJ whole genome shotgun (WGS) entry which is preliminary data.</text>
</comment>
<gene>
    <name evidence="2" type="ORF">VN97_g7307</name>
</gene>
<evidence type="ECO:0000313" key="2">
    <source>
        <dbReference type="EMBL" id="KAJ9486044.1"/>
    </source>
</evidence>
<keyword evidence="3" id="KW-1185">Reference proteome</keyword>
<evidence type="ECO:0000256" key="1">
    <source>
        <dbReference type="SAM" id="MobiDB-lite"/>
    </source>
</evidence>
<sequence length="444" mass="48710">MVVFVDLDDAFPDGSAHLEKPFPLMVDPIASEPAELPTSLSSPNETTNEILNPNRNGFSAALSCYPIVKEIARAIDLNTLYALSNTCRQFHVNLAPFRHQLARETLRCENEYIETLAEMLDSGSVLPDSVKSVIRLLSRPSGEQTRMTRGKVAKCARDMVGECRRCAKVVCRVSQIPPPPRLTKTARLLNQALQNCTIKPPSQPALKNRIRRLCQPCGIAPLSSHVSYTTSDPHTPDPSSENTVAAIAFARNPCNCEEAVWLCTQCGMTLRSNDTTYRRVWAWRTRYSTYLGGGLGTGIGEGSQGVKCGRGENCLAAQEIELEVDCEADERSGSGSDTSSAAQSPAAPPSFGYEGIDVSDSHDDEEPGYFRQEVIGLGGIVKHKSKKRVNVGACVVEYEDERDTGNYLEREEKGHSVKPQTTPVKVKDKVESESKPKKKKKHAK</sequence>
<organism evidence="2 3">
    <name type="scientific">Penicillium thymicola</name>
    <dbReference type="NCBI Taxonomy" id="293382"/>
    <lineage>
        <taxon>Eukaryota</taxon>
        <taxon>Fungi</taxon>
        <taxon>Dikarya</taxon>
        <taxon>Ascomycota</taxon>
        <taxon>Pezizomycotina</taxon>
        <taxon>Eurotiomycetes</taxon>
        <taxon>Eurotiomycetidae</taxon>
        <taxon>Eurotiales</taxon>
        <taxon>Aspergillaceae</taxon>
        <taxon>Penicillium</taxon>
    </lineage>
</organism>
<feature type="region of interest" description="Disordered" evidence="1">
    <location>
        <begin position="326"/>
        <end position="366"/>
    </location>
</feature>
<dbReference type="EMBL" id="LACB01000231">
    <property type="protein sequence ID" value="KAJ9486044.1"/>
    <property type="molecule type" value="Genomic_DNA"/>
</dbReference>
<dbReference type="Proteomes" id="UP001227192">
    <property type="component" value="Unassembled WGS sequence"/>
</dbReference>
<name>A0AAI9X768_PENTH</name>
<feature type="compositionally biased region" description="Basic and acidic residues" evidence="1">
    <location>
        <begin position="425"/>
        <end position="435"/>
    </location>
</feature>
<accession>A0AAI9X768</accession>
<proteinExistence type="predicted"/>
<reference evidence="2" key="2">
    <citation type="journal article" date="2016" name="Fungal Biol.">
        <title>Ochratoxin A production by Penicillium thymicola.</title>
        <authorList>
            <person name="Nguyen H.D.T."/>
            <person name="McMullin D.R."/>
            <person name="Ponomareva E."/>
            <person name="Riley R."/>
            <person name="Pomraning K.R."/>
            <person name="Baker S.E."/>
            <person name="Seifert K.A."/>
        </authorList>
    </citation>
    <scope>NUCLEOTIDE SEQUENCE</scope>
    <source>
        <strain evidence="2">DAOM 180753</strain>
    </source>
</reference>
<dbReference type="AlphaFoldDB" id="A0AAI9X768"/>
<reference evidence="2" key="1">
    <citation type="submission" date="2015-06" db="EMBL/GenBank/DDBJ databases">
        <authorList>
            <person name="Nguyen H."/>
        </authorList>
    </citation>
    <scope>NUCLEOTIDE SEQUENCE</scope>
    <source>
        <strain evidence="2">DAOM 180753</strain>
    </source>
</reference>
<protein>
    <submittedName>
        <fullName evidence="2">Uncharacterized protein</fullName>
    </submittedName>
</protein>